<dbReference type="SUPFAM" id="SSF55979">
    <property type="entry name" value="DNA clamp"/>
    <property type="match status" value="1"/>
</dbReference>
<dbReference type="GO" id="GO:0003677">
    <property type="term" value="F:DNA binding"/>
    <property type="evidence" value="ECO:0007669"/>
    <property type="project" value="InterPro"/>
</dbReference>
<sequence length="219" mass="23283">MAITQAKKLELITKHAKNFTTKSEATPVLQGVHYAADGSVVCTDRVTLLRIGGAHNFTEAFTSHAKTGAVIDGVFPDTSRIVPQELPTQITLVDTAFFSGIKDAIARVKVALETAKLSADKSHITRLDVAQGSGVKLTVNLSEDNASFAAMLTADTFGKDAAVAFNAQLFLNALNVFKDAGSQRVIVGITGEATPIVLRDEENEIDAIVLPYRVAKEAA</sequence>
<reference evidence="2 3" key="1">
    <citation type="submission" date="2018-07" db="EMBL/GenBank/DDBJ databases">
        <title>Genomic Encyclopedia of Type Strains, Phase III (KMG-III): the genomes of soil and plant-associated and newly described type strains.</title>
        <authorList>
            <person name="Whitman W."/>
        </authorList>
    </citation>
    <scope>NUCLEOTIDE SEQUENCE [LARGE SCALE GENOMIC DNA]</scope>
    <source>
        <strain evidence="2 3">CECT 8333</strain>
    </source>
</reference>
<organism evidence="2 3">
    <name type="scientific">Fontibacillus phaseoli</name>
    <dbReference type="NCBI Taxonomy" id="1416533"/>
    <lineage>
        <taxon>Bacteria</taxon>
        <taxon>Bacillati</taxon>
        <taxon>Bacillota</taxon>
        <taxon>Bacilli</taxon>
        <taxon>Bacillales</taxon>
        <taxon>Paenibacillaceae</taxon>
        <taxon>Fontibacillus</taxon>
    </lineage>
</organism>
<accession>A0A369BQN0</accession>
<dbReference type="InterPro" id="IPR022635">
    <property type="entry name" value="DNA_polIII_beta_C"/>
</dbReference>
<dbReference type="GO" id="GO:0009360">
    <property type="term" value="C:DNA polymerase III complex"/>
    <property type="evidence" value="ECO:0007669"/>
    <property type="project" value="InterPro"/>
</dbReference>
<dbReference type="Gene3D" id="3.70.10.10">
    <property type="match status" value="1"/>
</dbReference>
<dbReference type="InterPro" id="IPR046938">
    <property type="entry name" value="DNA_clamp_sf"/>
</dbReference>
<dbReference type="OrthoDB" id="2932491at2"/>
<keyword evidence="3" id="KW-1185">Reference proteome</keyword>
<protein>
    <submittedName>
        <fullName evidence="2">DNA polymerase III beta subunit-like protein</fullName>
    </submittedName>
</protein>
<proteinExistence type="predicted"/>
<dbReference type="EMBL" id="QPJW01000001">
    <property type="protein sequence ID" value="RCX22906.1"/>
    <property type="molecule type" value="Genomic_DNA"/>
</dbReference>
<dbReference type="Pfam" id="PF02768">
    <property type="entry name" value="DNA_pol3_beta_3"/>
    <property type="match status" value="1"/>
</dbReference>
<evidence type="ECO:0000259" key="1">
    <source>
        <dbReference type="Pfam" id="PF02768"/>
    </source>
</evidence>
<dbReference type="GO" id="GO:0003887">
    <property type="term" value="F:DNA-directed DNA polymerase activity"/>
    <property type="evidence" value="ECO:0007669"/>
    <property type="project" value="InterPro"/>
</dbReference>
<dbReference type="Proteomes" id="UP000253090">
    <property type="component" value="Unassembled WGS sequence"/>
</dbReference>
<evidence type="ECO:0000313" key="2">
    <source>
        <dbReference type="EMBL" id="RCX22906.1"/>
    </source>
</evidence>
<dbReference type="GO" id="GO:0008408">
    <property type="term" value="F:3'-5' exonuclease activity"/>
    <property type="evidence" value="ECO:0007669"/>
    <property type="project" value="InterPro"/>
</dbReference>
<dbReference type="RefSeq" id="WP_114494850.1">
    <property type="nucleotide sequence ID" value="NZ_QPJW01000001.1"/>
</dbReference>
<comment type="caution">
    <text evidence="2">The sequence shown here is derived from an EMBL/GenBank/DDBJ whole genome shotgun (WGS) entry which is preliminary data.</text>
</comment>
<feature type="domain" description="DNA polymerase III beta sliding clamp C-terminal" evidence="1">
    <location>
        <begin position="81"/>
        <end position="211"/>
    </location>
</feature>
<gene>
    <name evidence="2" type="ORF">DFP94_101495</name>
</gene>
<name>A0A369BQN0_9BACL</name>
<dbReference type="AlphaFoldDB" id="A0A369BQN0"/>
<dbReference type="GO" id="GO:0006260">
    <property type="term" value="P:DNA replication"/>
    <property type="evidence" value="ECO:0007669"/>
    <property type="project" value="InterPro"/>
</dbReference>
<evidence type="ECO:0000313" key="3">
    <source>
        <dbReference type="Proteomes" id="UP000253090"/>
    </source>
</evidence>